<proteinExistence type="predicted"/>
<keyword evidence="5" id="KW-0408">Iron</keyword>
<dbReference type="GeneID" id="28976092"/>
<keyword evidence="2" id="KW-0479">Metal-binding</keyword>
<dbReference type="Pfam" id="PF13640">
    <property type="entry name" value="2OG-FeII_Oxy_3"/>
    <property type="match status" value="1"/>
</dbReference>
<reference evidence="8 9" key="1">
    <citation type="journal article" date="2015" name="Front. Microbiol.">
        <title>Genome sequence of the plant growth promoting endophytic yeast Rhodotorula graminis WP1.</title>
        <authorList>
            <person name="Firrincieli A."/>
            <person name="Otillar R."/>
            <person name="Salamov A."/>
            <person name="Schmutz J."/>
            <person name="Khan Z."/>
            <person name="Redman R.S."/>
            <person name="Fleck N.D."/>
            <person name="Lindquist E."/>
            <person name="Grigoriev I.V."/>
            <person name="Doty S.L."/>
        </authorList>
    </citation>
    <scope>NUCLEOTIDE SEQUENCE [LARGE SCALE GENOMIC DNA]</scope>
    <source>
        <strain evidence="8 9">WP1</strain>
    </source>
</reference>
<sequence>MAKAKGAAQQPAPEAAPLVWPSLPSPPRPLRLDSPADGLVLIDNFFSPKTRTAFVSTLSTLRLQGPSAPKRGEATRTNDRFSVHDPAFAQALWTKTGLADALASLEGRNGRRARGLNPNIRCYRYAEGAFFGPHFDDDVHDPNTGWTTEWTLLVYLTGKEDGVVGGETAFYPAPSRRDNGPAIVPELLSGRALLHRHGQHCALHEGRRVDKGVKWVLRSDVFFG</sequence>
<evidence type="ECO:0000259" key="7">
    <source>
        <dbReference type="PROSITE" id="PS51471"/>
    </source>
</evidence>
<dbReference type="InterPro" id="IPR005123">
    <property type="entry name" value="Oxoglu/Fe-dep_dioxygenase_dom"/>
</dbReference>
<keyword evidence="9" id="KW-1185">Reference proteome</keyword>
<evidence type="ECO:0000256" key="2">
    <source>
        <dbReference type="ARBA" id="ARBA00022723"/>
    </source>
</evidence>
<evidence type="ECO:0000256" key="5">
    <source>
        <dbReference type="ARBA" id="ARBA00023004"/>
    </source>
</evidence>
<dbReference type="Gene3D" id="2.60.120.620">
    <property type="entry name" value="q2cbj1_9rhob like domain"/>
    <property type="match status" value="1"/>
</dbReference>
<dbReference type="OMA" id="QFFGQHY"/>
<dbReference type="Proteomes" id="UP000053890">
    <property type="component" value="Unassembled WGS sequence"/>
</dbReference>
<dbReference type="SMART" id="SM00702">
    <property type="entry name" value="P4Hc"/>
    <property type="match status" value="1"/>
</dbReference>
<accession>A0A194SD25</accession>
<organism evidence="8 9">
    <name type="scientific">Rhodotorula graminis (strain WP1)</name>
    <dbReference type="NCBI Taxonomy" id="578459"/>
    <lineage>
        <taxon>Eukaryota</taxon>
        <taxon>Fungi</taxon>
        <taxon>Dikarya</taxon>
        <taxon>Basidiomycota</taxon>
        <taxon>Pucciniomycotina</taxon>
        <taxon>Microbotryomycetes</taxon>
        <taxon>Sporidiobolales</taxon>
        <taxon>Sporidiobolaceae</taxon>
        <taxon>Rhodotorula</taxon>
    </lineage>
</organism>
<dbReference type="InterPro" id="IPR044862">
    <property type="entry name" value="Pro_4_hyd_alph_FE2OG_OXY"/>
</dbReference>
<gene>
    <name evidence="8" type="ORF">RHOBADRAFT_51082</name>
</gene>
<dbReference type="AlphaFoldDB" id="A0A194SD25"/>
<feature type="compositionally biased region" description="Low complexity" evidence="6">
    <location>
        <begin position="1"/>
        <end position="17"/>
    </location>
</feature>
<comment type="cofactor">
    <cofactor evidence="1">
        <name>L-ascorbate</name>
        <dbReference type="ChEBI" id="CHEBI:38290"/>
    </cofactor>
</comment>
<evidence type="ECO:0000313" key="9">
    <source>
        <dbReference type="Proteomes" id="UP000053890"/>
    </source>
</evidence>
<feature type="region of interest" description="Disordered" evidence="6">
    <location>
        <begin position="1"/>
        <end position="21"/>
    </location>
</feature>
<keyword evidence="4" id="KW-0560">Oxidoreductase</keyword>
<dbReference type="GO" id="GO:0031418">
    <property type="term" value="F:L-ascorbic acid binding"/>
    <property type="evidence" value="ECO:0007669"/>
    <property type="project" value="InterPro"/>
</dbReference>
<dbReference type="GO" id="GO:0004656">
    <property type="term" value="F:procollagen-proline 4-dioxygenase activity"/>
    <property type="evidence" value="ECO:0007669"/>
    <property type="project" value="TreeGrafter"/>
</dbReference>
<dbReference type="PROSITE" id="PS51471">
    <property type="entry name" value="FE2OG_OXY"/>
    <property type="match status" value="1"/>
</dbReference>
<evidence type="ECO:0000256" key="1">
    <source>
        <dbReference type="ARBA" id="ARBA00001961"/>
    </source>
</evidence>
<evidence type="ECO:0000256" key="3">
    <source>
        <dbReference type="ARBA" id="ARBA00022964"/>
    </source>
</evidence>
<protein>
    <recommendedName>
        <fullName evidence="7">Fe2OG dioxygenase domain-containing protein</fullName>
    </recommendedName>
</protein>
<name>A0A194SD25_RHOGW</name>
<dbReference type="OrthoDB" id="69177at2759"/>
<dbReference type="EMBL" id="KQ474073">
    <property type="protein sequence ID" value="KPV78638.1"/>
    <property type="molecule type" value="Genomic_DNA"/>
</dbReference>
<dbReference type="GO" id="GO:0005783">
    <property type="term" value="C:endoplasmic reticulum"/>
    <property type="evidence" value="ECO:0007669"/>
    <property type="project" value="TreeGrafter"/>
</dbReference>
<keyword evidence="3" id="KW-0223">Dioxygenase</keyword>
<dbReference type="PANTHER" id="PTHR10869">
    <property type="entry name" value="PROLYL 4-HYDROXYLASE ALPHA SUBUNIT"/>
    <property type="match status" value="1"/>
</dbReference>
<dbReference type="RefSeq" id="XP_018274687.1">
    <property type="nucleotide sequence ID" value="XM_018415644.1"/>
</dbReference>
<dbReference type="InterPro" id="IPR045054">
    <property type="entry name" value="P4HA-like"/>
</dbReference>
<feature type="domain" description="Fe2OG dioxygenase" evidence="7">
    <location>
        <begin position="115"/>
        <end position="224"/>
    </location>
</feature>
<dbReference type="PANTHER" id="PTHR10869:SF236">
    <property type="entry name" value="PROLYL 4-HYDROXYLASE ALPHA SUBUNIT DOMAIN-CONTAINING PROTEIN"/>
    <property type="match status" value="1"/>
</dbReference>
<dbReference type="GO" id="GO:0005506">
    <property type="term" value="F:iron ion binding"/>
    <property type="evidence" value="ECO:0007669"/>
    <property type="project" value="InterPro"/>
</dbReference>
<evidence type="ECO:0000313" key="8">
    <source>
        <dbReference type="EMBL" id="KPV78638.1"/>
    </source>
</evidence>
<dbReference type="InterPro" id="IPR006620">
    <property type="entry name" value="Pro_4_hyd_alph"/>
</dbReference>
<evidence type="ECO:0000256" key="4">
    <source>
        <dbReference type="ARBA" id="ARBA00023002"/>
    </source>
</evidence>
<evidence type="ECO:0000256" key="6">
    <source>
        <dbReference type="SAM" id="MobiDB-lite"/>
    </source>
</evidence>